<dbReference type="SUPFAM" id="SSF81698">
    <property type="entry name" value="FF domain"/>
    <property type="match status" value="3"/>
</dbReference>
<dbReference type="Pfam" id="PF01846">
    <property type="entry name" value="FF"/>
    <property type="match status" value="3"/>
</dbReference>
<reference evidence="4" key="1">
    <citation type="journal article" date="2020" name="Fungal Divers.">
        <title>Resolving the Mortierellaceae phylogeny through synthesis of multi-gene phylogenetics and phylogenomics.</title>
        <authorList>
            <person name="Vandepol N."/>
            <person name="Liber J."/>
            <person name="Desiro A."/>
            <person name="Na H."/>
            <person name="Kennedy M."/>
            <person name="Barry K."/>
            <person name="Grigoriev I.V."/>
            <person name="Miller A.N."/>
            <person name="O'Donnell K."/>
            <person name="Stajich J.E."/>
            <person name="Bonito G."/>
        </authorList>
    </citation>
    <scope>NUCLEOTIDE SEQUENCE</scope>
    <source>
        <strain evidence="4">BC1065</strain>
    </source>
</reference>
<feature type="compositionally biased region" description="Basic and acidic residues" evidence="2">
    <location>
        <begin position="376"/>
        <end position="388"/>
    </location>
</feature>
<feature type="compositionally biased region" description="Acidic residues" evidence="2">
    <location>
        <begin position="152"/>
        <end position="168"/>
    </location>
</feature>
<evidence type="ECO:0000313" key="4">
    <source>
        <dbReference type="EMBL" id="KAG0270328.1"/>
    </source>
</evidence>
<feature type="region of interest" description="Disordered" evidence="2">
    <location>
        <begin position="365"/>
        <end position="388"/>
    </location>
</feature>
<dbReference type="InterPro" id="IPR045148">
    <property type="entry name" value="TCRG1-like"/>
</dbReference>
<evidence type="ECO:0000259" key="3">
    <source>
        <dbReference type="PROSITE" id="PS50020"/>
    </source>
</evidence>
<dbReference type="Gene3D" id="1.10.10.440">
    <property type="entry name" value="FF domain"/>
    <property type="match status" value="3"/>
</dbReference>
<feature type="domain" description="WW" evidence="3">
    <location>
        <begin position="60"/>
        <end position="93"/>
    </location>
</feature>
<feature type="compositionally biased region" description="Basic and acidic residues" evidence="2">
    <location>
        <begin position="266"/>
        <end position="300"/>
    </location>
</feature>
<keyword evidence="5" id="KW-1185">Reference proteome</keyword>
<feature type="region of interest" description="Disordered" evidence="2">
    <location>
        <begin position="103"/>
        <end position="137"/>
    </location>
</feature>
<dbReference type="InterPro" id="IPR001202">
    <property type="entry name" value="WW_dom"/>
</dbReference>
<dbReference type="EMBL" id="JAAAJB010000007">
    <property type="protein sequence ID" value="KAG0270328.1"/>
    <property type="molecule type" value="Genomic_DNA"/>
</dbReference>
<dbReference type="PANTHER" id="PTHR15377:SF3">
    <property type="entry name" value="WW DOMAIN-CONTAINING PROTEIN"/>
    <property type="match status" value="1"/>
</dbReference>
<name>A0A9P6QJ69_9FUNG</name>
<organism evidence="4 5">
    <name type="scientific">Actinomortierella ambigua</name>
    <dbReference type="NCBI Taxonomy" id="1343610"/>
    <lineage>
        <taxon>Eukaryota</taxon>
        <taxon>Fungi</taxon>
        <taxon>Fungi incertae sedis</taxon>
        <taxon>Mucoromycota</taxon>
        <taxon>Mortierellomycotina</taxon>
        <taxon>Mortierellomycetes</taxon>
        <taxon>Mortierellales</taxon>
        <taxon>Mortierellaceae</taxon>
        <taxon>Actinomortierella</taxon>
    </lineage>
</organism>
<dbReference type="OrthoDB" id="410044at2759"/>
<dbReference type="GO" id="GO:0003712">
    <property type="term" value="F:transcription coregulator activity"/>
    <property type="evidence" value="ECO:0007669"/>
    <property type="project" value="TreeGrafter"/>
</dbReference>
<dbReference type="GO" id="GO:0070063">
    <property type="term" value="F:RNA polymerase binding"/>
    <property type="evidence" value="ECO:0007669"/>
    <property type="project" value="InterPro"/>
</dbReference>
<feature type="compositionally biased region" description="Low complexity" evidence="2">
    <location>
        <begin position="177"/>
        <end position="198"/>
    </location>
</feature>
<dbReference type="AlphaFoldDB" id="A0A9P6QJ69"/>
<protein>
    <submittedName>
        <fullName evidence="4">Transcription elongation regulator</fullName>
    </submittedName>
</protein>
<evidence type="ECO:0000256" key="2">
    <source>
        <dbReference type="SAM" id="MobiDB-lite"/>
    </source>
</evidence>
<accession>A0A9P6QJ69</accession>
<sequence length="457" mass="52113">MGGPPPQGMMMVPPHPMAVSAGVPIHPGPAGDAYNVVSVVDKGKKKAGKVKKEKAIKKTQILETPWFIVVTNLDNTFFYNKETKTSLWVPTPELEKALAQMGDAETEKLKKKMEEEEEEARKQREQEAAQARGTEMTEDDVAWQLAMMEDGEDLGQGNYDEEDESSDDEQMKERLRQLQGLGSSSGSQGSRSAISSSSMAAKYTTQEDKEQAFMTMLRERGVTQFDTWSKVLERTEGDARMLLIADKKARQDLFDNFCVIKSEEVEKERKMKEEQEATKSKDGVKGKGKDKDRDEGESESKLSQPEEVYRKLMEDYTTANSTWLDFYTKYRTDPRFLGLKPGSLRESIFRQYLADLKKGKIKSKAVTAGKASSSSSRDRGSSGRDRKYKATKDEIDEFTSLLKEIRKDILYDHKKYGKVEWRSLKKLIDRDRRYDAVGSSTEREWIFEEYVDKVTKD</sequence>
<feature type="compositionally biased region" description="Basic and acidic residues" evidence="2">
    <location>
        <begin position="105"/>
        <end position="127"/>
    </location>
</feature>
<evidence type="ECO:0000256" key="1">
    <source>
        <dbReference type="ARBA" id="ARBA00022737"/>
    </source>
</evidence>
<dbReference type="GO" id="GO:0005634">
    <property type="term" value="C:nucleus"/>
    <property type="evidence" value="ECO:0007669"/>
    <property type="project" value="TreeGrafter"/>
</dbReference>
<keyword evidence="1" id="KW-0677">Repeat</keyword>
<dbReference type="InterPro" id="IPR036517">
    <property type="entry name" value="FF_domain_sf"/>
</dbReference>
<dbReference type="PROSITE" id="PS50020">
    <property type="entry name" value="WW_DOMAIN_2"/>
    <property type="match status" value="1"/>
</dbReference>
<dbReference type="Gene3D" id="2.20.70.10">
    <property type="match status" value="1"/>
</dbReference>
<feature type="region of interest" description="Disordered" evidence="2">
    <location>
        <begin position="266"/>
        <end position="307"/>
    </location>
</feature>
<proteinExistence type="predicted"/>
<dbReference type="InterPro" id="IPR002713">
    <property type="entry name" value="FF_domain"/>
</dbReference>
<evidence type="ECO:0000313" key="5">
    <source>
        <dbReference type="Proteomes" id="UP000807716"/>
    </source>
</evidence>
<gene>
    <name evidence="4" type="primary">TCERG1</name>
    <name evidence="4" type="ORF">DFQ27_008342</name>
</gene>
<comment type="caution">
    <text evidence="4">The sequence shown here is derived from an EMBL/GenBank/DDBJ whole genome shotgun (WGS) entry which is preliminary data.</text>
</comment>
<dbReference type="Proteomes" id="UP000807716">
    <property type="component" value="Unassembled WGS sequence"/>
</dbReference>
<dbReference type="PANTHER" id="PTHR15377">
    <property type="entry name" value="TRANSCRIPTION ELONGATION REGULATOR 1"/>
    <property type="match status" value="1"/>
</dbReference>
<dbReference type="SMART" id="SM00441">
    <property type="entry name" value="FF"/>
    <property type="match status" value="3"/>
</dbReference>
<feature type="region of interest" description="Disordered" evidence="2">
    <location>
        <begin position="152"/>
        <end position="206"/>
    </location>
</feature>